<reference evidence="3" key="1">
    <citation type="submission" date="2012-11" db="EMBL/GenBank/DDBJ databases">
        <authorList>
            <person name="Lucero-Rivera Y.E."/>
            <person name="Tovar-Ramirez D."/>
        </authorList>
    </citation>
    <scope>NUCLEOTIDE SEQUENCE</scope>
    <source>
        <tissue evidence="3">Salivary gland</tissue>
    </source>
</reference>
<protein>
    <submittedName>
        <fullName evidence="3">Uncharacterized protein</fullName>
    </submittedName>
</protein>
<name>L7ME19_RHIPC</name>
<sequence length="276" mass="29544">GGVGGQSESSLGAKRIETTRTCLGYAGSSERRCASGEAGSVSARTVRTAEPATFLAKPAGFFRRVRSSRSSEGTACGPGDRRKRSALCGRRPPVPRRRPEPSLDAQTRPRQTRKVGNVPDIQQSGIRRRPEAKANMQHWNGDCLVTPTARYSNSGGVVHLPLKRTGRSPMDGASGSNWTDVQEASDPSSSDAVTASDSFSSSSTPSPYLYHAGRALYTTSTLTPEAARSQYYAAYDPMTGLRIAATLGAIITLFTLFLIYKSKCRPAKPTQPQEGV</sequence>
<keyword evidence="2" id="KW-0812">Transmembrane</keyword>
<reference evidence="3" key="2">
    <citation type="journal article" date="2015" name="J. Proteomics">
        <title>Sexual differences in the sialomes of the zebra tick, Rhipicephalus pulchellus.</title>
        <authorList>
            <person name="Tan A.W."/>
            <person name="Francischetti I.M."/>
            <person name="Slovak M."/>
            <person name="Kini R.M."/>
            <person name="Ribeiro J.M."/>
        </authorList>
    </citation>
    <scope>NUCLEOTIDE SEQUENCE</scope>
    <source>
        <tissue evidence="3">Salivary gland</tissue>
    </source>
</reference>
<proteinExistence type="evidence at transcript level"/>
<dbReference type="AlphaFoldDB" id="L7ME19"/>
<keyword evidence="2" id="KW-0472">Membrane</keyword>
<feature type="compositionally biased region" description="Low complexity" evidence="1">
    <location>
        <begin position="184"/>
        <end position="204"/>
    </location>
</feature>
<keyword evidence="2" id="KW-1133">Transmembrane helix</keyword>
<organism evidence="3">
    <name type="scientific">Rhipicephalus pulchellus</name>
    <name type="common">Yellow backed tick</name>
    <name type="synonym">Dermacentor pulchellus</name>
    <dbReference type="NCBI Taxonomy" id="72859"/>
    <lineage>
        <taxon>Eukaryota</taxon>
        <taxon>Metazoa</taxon>
        <taxon>Ecdysozoa</taxon>
        <taxon>Arthropoda</taxon>
        <taxon>Chelicerata</taxon>
        <taxon>Arachnida</taxon>
        <taxon>Acari</taxon>
        <taxon>Parasitiformes</taxon>
        <taxon>Ixodida</taxon>
        <taxon>Ixodoidea</taxon>
        <taxon>Ixodidae</taxon>
        <taxon>Rhipicephalinae</taxon>
        <taxon>Rhipicephalus</taxon>
        <taxon>Rhipicephalus</taxon>
    </lineage>
</organism>
<feature type="non-terminal residue" evidence="3">
    <location>
        <position position="1"/>
    </location>
</feature>
<feature type="transmembrane region" description="Helical" evidence="2">
    <location>
        <begin position="240"/>
        <end position="260"/>
    </location>
</feature>
<accession>L7ME19</accession>
<evidence type="ECO:0000256" key="2">
    <source>
        <dbReference type="SAM" id="Phobius"/>
    </source>
</evidence>
<feature type="region of interest" description="Disordered" evidence="1">
    <location>
        <begin position="162"/>
        <end position="204"/>
    </location>
</feature>
<evidence type="ECO:0000256" key="1">
    <source>
        <dbReference type="SAM" id="MobiDB-lite"/>
    </source>
</evidence>
<feature type="region of interest" description="Disordered" evidence="1">
    <location>
        <begin position="64"/>
        <end position="134"/>
    </location>
</feature>
<evidence type="ECO:0000313" key="3">
    <source>
        <dbReference type="EMBL" id="JAA62230.1"/>
    </source>
</evidence>
<dbReference type="EMBL" id="GACK01002804">
    <property type="protein sequence ID" value="JAA62230.1"/>
    <property type="molecule type" value="mRNA"/>
</dbReference>